<dbReference type="Proteomes" id="UP000694864">
    <property type="component" value="Chromosome 14"/>
</dbReference>
<evidence type="ECO:0000313" key="1">
    <source>
        <dbReference type="Proteomes" id="UP000694864"/>
    </source>
</evidence>
<reference evidence="1" key="1">
    <citation type="journal article" date="2014" name="Nat. Commun.">
        <title>The emerging biofuel crop Camelina sativa retains a highly undifferentiated hexaploid genome structure.</title>
        <authorList>
            <person name="Kagale S."/>
            <person name="Koh C."/>
            <person name="Nixon J."/>
            <person name="Bollina V."/>
            <person name="Clarke W.E."/>
            <person name="Tuteja R."/>
            <person name="Spillane C."/>
            <person name="Robinson S.J."/>
            <person name="Links M.G."/>
            <person name="Clarke C."/>
            <person name="Higgins E.E."/>
            <person name="Huebert T."/>
            <person name="Sharpe A.G."/>
            <person name="Parkin I.A."/>
        </authorList>
    </citation>
    <scope>NUCLEOTIDE SEQUENCE [LARGE SCALE GENOMIC DNA]</scope>
    <source>
        <strain evidence="1">cv. DH55</strain>
    </source>
</reference>
<protein>
    <submittedName>
        <fullName evidence="2">Uncharacterized protein LOC104739590</fullName>
    </submittedName>
</protein>
<dbReference type="GeneID" id="104739590"/>
<name>A0ABM0VM66_CAMSA</name>
<organism evidence="1 2">
    <name type="scientific">Camelina sativa</name>
    <name type="common">False flax</name>
    <name type="synonym">Myagrum sativum</name>
    <dbReference type="NCBI Taxonomy" id="90675"/>
    <lineage>
        <taxon>Eukaryota</taxon>
        <taxon>Viridiplantae</taxon>
        <taxon>Streptophyta</taxon>
        <taxon>Embryophyta</taxon>
        <taxon>Tracheophyta</taxon>
        <taxon>Spermatophyta</taxon>
        <taxon>Magnoliopsida</taxon>
        <taxon>eudicotyledons</taxon>
        <taxon>Gunneridae</taxon>
        <taxon>Pentapetalae</taxon>
        <taxon>rosids</taxon>
        <taxon>malvids</taxon>
        <taxon>Brassicales</taxon>
        <taxon>Brassicaceae</taxon>
        <taxon>Camelineae</taxon>
        <taxon>Camelina</taxon>
    </lineage>
</organism>
<dbReference type="RefSeq" id="XP_010458302.1">
    <property type="nucleotide sequence ID" value="XM_010460000.1"/>
</dbReference>
<dbReference type="CDD" id="cd10910">
    <property type="entry name" value="PIN_limkain_b1_N_like"/>
    <property type="match status" value="1"/>
</dbReference>
<gene>
    <name evidence="2" type="primary">LOC104739590</name>
</gene>
<dbReference type="PROSITE" id="PS51300">
    <property type="entry name" value="NIRD"/>
    <property type="match status" value="1"/>
</dbReference>
<reference evidence="2" key="2">
    <citation type="submission" date="2025-08" db="UniProtKB">
        <authorList>
            <consortium name="RefSeq"/>
        </authorList>
    </citation>
    <scope>IDENTIFICATION</scope>
    <source>
        <tissue evidence="2">Leaf</tissue>
    </source>
</reference>
<dbReference type="PANTHER" id="PTHR14379">
    <property type="entry name" value="LIMKAIN B LKAP"/>
    <property type="match status" value="1"/>
</dbReference>
<accession>A0ABM0VM66</accession>
<dbReference type="InterPro" id="IPR024768">
    <property type="entry name" value="Marf1"/>
</dbReference>
<dbReference type="PANTHER" id="PTHR14379:SF3">
    <property type="entry name" value="MEIOSIS REGULATOR AND MRNA STABILITY FACTOR 1"/>
    <property type="match status" value="1"/>
</dbReference>
<sequence>MSRKFRDGEVRDFWDLKDFPVPKGRKIRDIIDSVLMRRGYIGEVSITAYGEKDPEDNPLENGITFVHRRDKYWRLNKILVDFALAAADNHEPHLVQLTLMVVAENIKKDTEFFHLLRNVNSIRFNVLLVVPDVCHPEEVPLPFVSLAWRWTDLLQGGDPMPETELLALLDRGKQEFIW</sequence>
<proteinExistence type="predicted"/>
<evidence type="ECO:0000313" key="2">
    <source>
        <dbReference type="RefSeq" id="XP_010458302.1"/>
    </source>
</evidence>
<keyword evidence="1" id="KW-1185">Reference proteome</keyword>